<organism evidence="13 14">
    <name type="scientific">Amanita muscaria (strain Koide BX008)</name>
    <dbReference type="NCBI Taxonomy" id="946122"/>
    <lineage>
        <taxon>Eukaryota</taxon>
        <taxon>Fungi</taxon>
        <taxon>Dikarya</taxon>
        <taxon>Basidiomycota</taxon>
        <taxon>Agaricomycotina</taxon>
        <taxon>Agaricomycetes</taxon>
        <taxon>Agaricomycetidae</taxon>
        <taxon>Agaricales</taxon>
        <taxon>Pluteineae</taxon>
        <taxon>Amanitaceae</taxon>
        <taxon>Amanita</taxon>
    </lineage>
</organism>
<dbReference type="GO" id="GO:0016925">
    <property type="term" value="P:protein sumoylation"/>
    <property type="evidence" value="ECO:0007669"/>
    <property type="project" value="UniProtKB-UniPathway"/>
</dbReference>
<dbReference type="GO" id="GO:0061665">
    <property type="term" value="F:SUMO ligase activity"/>
    <property type="evidence" value="ECO:0007669"/>
    <property type="project" value="TreeGrafter"/>
</dbReference>
<keyword evidence="9" id="KW-0539">Nucleus</keyword>
<protein>
    <recommendedName>
        <fullName evidence="12">SP-RING-type domain-containing protein</fullName>
    </recommendedName>
</protein>
<feature type="region of interest" description="Disordered" evidence="11">
    <location>
        <begin position="1"/>
        <end position="52"/>
    </location>
</feature>
<feature type="domain" description="SP-RING-type" evidence="12">
    <location>
        <begin position="215"/>
        <end position="296"/>
    </location>
</feature>
<keyword evidence="5" id="KW-0479">Metal-binding</keyword>
<reference evidence="13 14" key="1">
    <citation type="submission" date="2014-04" db="EMBL/GenBank/DDBJ databases">
        <title>Evolutionary Origins and Diversification of the Mycorrhizal Mutualists.</title>
        <authorList>
            <consortium name="DOE Joint Genome Institute"/>
            <consortium name="Mycorrhizal Genomics Consortium"/>
            <person name="Kohler A."/>
            <person name="Kuo A."/>
            <person name="Nagy L.G."/>
            <person name="Floudas D."/>
            <person name="Copeland A."/>
            <person name="Barry K.W."/>
            <person name="Cichocki N."/>
            <person name="Veneault-Fourrey C."/>
            <person name="LaButti K."/>
            <person name="Lindquist E.A."/>
            <person name="Lipzen A."/>
            <person name="Lundell T."/>
            <person name="Morin E."/>
            <person name="Murat C."/>
            <person name="Riley R."/>
            <person name="Ohm R."/>
            <person name="Sun H."/>
            <person name="Tunlid A."/>
            <person name="Henrissat B."/>
            <person name="Grigoriev I.V."/>
            <person name="Hibbett D.S."/>
            <person name="Martin F."/>
        </authorList>
    </citation>
    <scope>NUCLEOTIDE SEQUENCE [LARGE SCALE GENOMIC DNA]</scope>
    <source>
        <strain evidence="13 14">Koide BX008</strain>
    </source>
</reference>
<dbReference type="AlphaFoldDB" id="A0A0C2X148"/>
<name>A0A0C2X148_AMAMK</name>
<evidence type="ECO:0000256" key="6">
    <source>
        <dbReference type="ARBA" id="ARBA00022771"/>
    </source>
</evidence>
<keyword evidence="14" id="KW-1185">Reference proteome</keyword>
<keyword evidence="7" id="KW-0833">Ubl conjugation pathway</keyword>
<evidence type="ECO:0000256" key="8">
    <source>
        <dbReference type="ARBA" id="ARBA00022833"/>
    </source>
</evidence>
<evidence type="ECO:0000256" key="10">
    <source>
        <dbReference type="PROSITE-ProRule" id="PRU00452"/>
    </source>
</evidence>
<evidence type="ECO:0000313" key="14">
    <source>
        <dbReference type="Proteomes" id="UP000054549"/>
    </source>
</evidence>
<dbReference type="InterPro" id="IPR013083">
    <property type="entry name" value="Znf_RING/FYVE/PHD"/>
</dbReference>
<dbReference type="Gene3D" id="3.30.40.10">
    <property type="entry name" value="Zinc/RING finger domain, C3HC4 (zinc finger)"/>
    <property type="match status" value="1"/>
</dbReference>
<dbReference type="CDD" id="cd16651">
    <property type="entry name" value="SPL-RING_NSE2"/>
    <property type="match status" value="1"/>
</dbReference>
<comment type="subcellular location">
    <subcellularLocation>
        <location evidence="1">Nucleus</location>
    </subcellularLocation>
</comment>
<dbReference type="GO" id="GO:0030915">
    <property type="term" value="C:Smc5-Smc6 complex"/>
    <property type="evidence" value="ECO:0007669"/>
    <property type="project" value="InterPro"/>
</dbReference>
<dbReference type="PROSITE" id="PS51044">
    <property type="entry name" value="ZF_SP_RING"/>
    <property type="match status" value="1"/>
</dbReference>
<comment type="similarity">
    <text evidence="3">Belongs to the NSE2 family.</text>
</comment>
<evidence type="ECO:0000256" key="5">
    <source>
        <dbReference type="ARBA" id="ARBA00022723"/>
    </source>
</evidence>
<dbReference type="PANTHER" id="PTHR21330">
    <property type="entry name" value="E3 SUMO-PROTEIN LIGASE NSE2"/>
    <property type="match status" value="1"/>
</dbReference>
<dbReference type="InterPro" id="IPR004181">
    <property type="entry name" value="Znf_MIZ"/>
</dbReference>
<feature type="compositionally biased region" description="Acidic residues" evidence="11">
    <location>
        <begin position="30"/>
        <end position="46"/>
    </location>
</feature>
<dbReference type="Pfam" id="PF11789">
    <property type="entry name" value="zf-Nse"/>
    <property type="match status" value="1"/>
</dbReference>
<keyword evidence="6 10" id="KW-0863">Zinc-finger</keyword>
<evidence type="ECO:0000256" key="7">
    <source>
        <dbReference type="ARBA" id="ARBA00022786"/>
    </source>
</evidence>
<dbReference type="InParanoid" id="A0A0C2X148"/>
<comment type="pathway">
    <text evidence="2">Protein modification; protein sumoylation.</text>
</comment>
<keyword evidence="4" id="KW-0808">Transferase</keyword>
<evidence type="ECO:0000259" key="12">
    <source>
        <dbReference type="PROSITE" id="PS51044"/>
    </source>
</evidence>
<dbReference type="UniPathway" id="UPA00886"/>
<dbReference type="GO" id="GO:0000724">
    <property type="term" value="P:double-strand break repair via homologous recombination"/>
    <property type="evidence" value="ECO:0007669"/>
    <property type="project" value="InterPro"/>
</dbReference>
<proteinExistence type="inferred from homology"/>
<dbReference type="FunCoup" id="A0A0C2X148">
    <property type="interactions" value="142"/>
</dbReference>
<feature type="compositionally biased region" description="Basic and acidic residues" evidence="11">
    <location>
        <begin position="19"/>
        <end position="28"/>
    </location>
</feature>
<evidence type="ECO:0000256" key="9">
    <source>
        <dbReference type="ARBA" id="ARBA00023242"/>
    </source>
</evidence>
<dbReference type="OrthoDB" id="26899at2759"/>
<dbReference type="PANTHER" id="PTHR21330:SF1">
    <property type="entry name" value="E3 SUMO-PROTEIN LIGASE NSE2"/>
    <property type="match status" value="1"/>
</dbReference>
<evidence type="ECO:0000256" key="3">
    <source>
        <dbReference type="ARBA" id="ARBA00008212"/>
    </source>
</evidence>
<dbReference type="Proteomes" id="UP000054549">
    <property type="component" value="Unassembled WGS sequence"/>
</dbReference>
<sequence>MQDDDELVVKREKRKGKGKAVDKRKAVEDNQSDEVKDEDVDDESDDNNSAKIDVTNFKNQPLSRTEMPKVKGLASDWDSLDKKIQQSWAGVRQVSVAMAESTEDEQGHKALEELDLTMRELIDISSEMNAHEQSLDEIYQKIAQGEQISDAVDRYQGMVQGKAREYTQKTSRQKYAKNEQYARFKENIYEVLHPDQAMPPITELIPREDGDDSEDEDDLEVGGATQVYKCPLTLTALVDPLTSTACGHSFSADAIRAYFKGSRAKKCPASGCHQAFQLTDCKPDKELARKVKIWVRRKQRHEEDIHDDAEEVIE</sequence>
<dbReference type="Gene3D" id="1.20.120.1010">
    <property type="match status" value="1"/>
</dbReference>
<dbReference type="EMBL" id="KN818230">
    <property type="protein sequence ID" value="KIL67837.1"/>
    <property type="molecule type" value="Genomic_DNA"/>
</dbReference>
<dbReference type="HOGENOM" id="CLU_055164_0_0_1"/>
<accession>A0A0C2X148</accession>
<gene>
    <name evidence="13" type="ORF">M378DRAFT_122007</name>
</gene>
<dbReference type="InterPro" id="IPR026846">
    <property type="entry name" value="Nse2(Mms21)"/>
</dbReference>
<evidence type="ECO:0000256" key="11">
    <source>
        <dbReference type="SAM" id="MobiDB-lite"/>
    </source>
</evidence>
<dbReference type="GO" id="GO:0005634">
    <property type="term" value="C:nucleus"/>
    <property type="evidence" value="ECO:0007669"/>
    <property type="project" value="UniProtKB-SubCell"/>
</dbReference>
<dbReference type="GO" id="GO:0008270">
    <property type="term" value="F:zinc ion binding"/>
    <property type="evidence" value="ECO:0007669"/>
    <property type="project" value="UniProtKB-KW"/>
</dbReference>
<evidence type="ECO:0000256" key="1">
    <source>
        <dbReference type="ARBA" id="ARBA00004123"/>
    </source>
</evidence>
<evidence type="ECO:0000313" key="13">
    <source>
        <dbReference type="EMBL" id="KIL67837.1"/>
    </source>
</evidence>
<dbReference type="SUPFAM" id="SSF57850">
    <property type="entry name" value="RING/U-box"/>
    <property type="match status" value="1"/>
</dbReference>
<keyword evidence="8" id="KW-0862">Zinc</keyword>
<evidence type="ECO:0000256" key="2">
    <source>
        <dbReference type="ARBA" id="ARBA00004718"/>
    </source>
</evidence>
<evidence type="ECO:0000256" key="4">
    <source>
        <dbReference type="ARBA" id="ARBA00022679"/>
    </source>
</evidence>
<dbReference type="STRING" id="946122.A0A0C2X148"/>